<evidence type="ECO:0000313" key="1">
    <source>
        <dbReference type="EMBL" id="QJA86250.1"/>
    </source>
</evidence>
<proteinExistence type="predicted"/>
<protein>
    <submittedName>
        <fullName evidence="1">Putative capsid protein</fullName>
    </submittedName>
</protein>
<accession>A0A6M3KWF5</accession>
<organism evidence="1">
    <name type="scientific">viral metagenome</name>
    <dbReference type="NCBI Taxonomy" id="1070528"/>
    <lineage>
        <taxon>unclassified sequences</taxon>
        <taxon>metagenomes</taxon>
        <taxon>organismal metagenomes</taxon>
    </lineage>
</organism>
<gene>
    <name evidence="1" type="ORF">MM415B02102_0004</name>
</gene>
<sequence length="313" mass="33472">MAMYNSGSVKIKVGSSIIRGNNTSFSTYAAAGYIFKRTNEAPTYEIAAINSATSLTLTARYADATNRTSRTAEHLATAGVATKMYSGTLNYNPVIQSYVVINASIETLTDNSAGVLTGDGTPAGSGTIDYDTGVWAFTLGTDLTATASFVASYFSGDTLNSIQYQIVRDYTSYKSLPEMSTNDVNFPHIYTKAVRMMDKYLYNASINNASITNLYLSGINRKKVTYKTTSYVATPADNTIVVMGNATAISITIPYSNTTNLGAEIAIINNSAYTVCATCPGSNTINGAVSTLLSNQYDKISVQSVATNLWIKI</sequence>
<dbReference type="AlphaFoldDB" id="A0A6M3KWF5"/>
<dbReference type="EMBL" id="MT142625">
    <property type="protein sequence ID" value="QJA86250.1"/>
    <property type="molecule type" value="Genomic_DNA"/>
</dbReference>
<name>A0A6M3KWF5_9ZZZZ</name>
<reference evidence="1" key="1">
    <citation type="submission" date="2020-03" db="EMBL/GenBank/DDBJ databases">
        <title>The deep terrestrial virosphere.</title>
        <authorList>
            <person name="Holmfeldt K."/>
            <person name="Nilsson E."/>
            <person name="Simone D."/>
            <person name="Lopez-Fernandez M."/>
            <person name="Wu X."/>
            <person name="de Brujin I."/>
            <person name="Lundin D."/>
            <person name="Andersson A."/>
            <person name="Bertilsson S."/>
            <person name="Dopson M."/>
        </authorList>
    </citation>
    <scope>NUCLEOTIDE SEQUENCE</scope>
    <source>
        <strain evidence="1">MM415B02102</strain>
    </source>
</reference>